<gene>
    <name evidence="1" type="ORF">J34TS1_07340</name>
</gene>
<protein>
    <submittedName>
        <fullName evidence="1">Uncharacterized protein</fullName>
    </submittedName>
</protein>
<reference evidence="1 2" key="1">
    <citation type="submission" date="2021-03" db="EMBL/GenBank/DDBJ databases">
        <title>Antimicrobial resistance genes in bacteria isolated from Japanese honey, and their potential for conferring macrolide and lincosamide resistance in the American foulbrood pathogen Paenibacillus larvae.</title>
        <authorList>
            <person name="Okamoto M."/>
            <person name="Kumagai M."/>
            <person name="Kanamori H."/>
            <person name="Takamatsu D."/>
        </authorList>
    </citation>
    <scope>NUCLEOTIDE SEQUENCE [LARGE SCALE GENOMIC DNA]</scope>
    <source>
        <strain evidence="1 2">J34TS1</strain>
    </source>
</reference>
<name>A0A920CQF4_9BACL</name>
<proteinExistence type="predicted"/>
<dbReference type="RefSeq" id="WP_194229888.1">
    <property type="nucleotide sequence ID" value="NZ_AP025343.1"/>
</dbReference>
<accession>A0A920CQF4</accession>
<sequence>MKIIKEDELKNFITDEERREFYNVNIDDTRLNELLAYYTFFKSNAGSVSLDKQSTYYSMYFWFVQFKERYFEVYGHDEGIEQEAFKLLKEIDYQLEEGVDWGLIEKIELKAI</sequence>
<comment type="caution">
    <text evidence="1">The sequence shown here is derived from an EMBL/GenBank/DDBJ whole genome shotgun (WGS) entry which is preliminary data.</text>
</comment>
<dbReference type="Proteomes" id="UP000682811">
    <property type="component" value="Unassembled WGS sequence"/>
</dbReference>
<organism evidence="1 2">
    <name type="scientific">Paenibacillus azoreducens</name>
    <dbReference type="NCBI Taxonomy" id="116718"/>
    <lineage>
        <taxon>Bacteria</taxon>
        <taxon>Bacillati</taxon>
        <taxon>Bacillota</taxon>
        <taxon>Bacilli</taxon>
        <taxon>Bacillales</taxon>
        <taxon>Paenibacillaceae</taxon>
        <taxon>Paenibacillus</taxon>
    </lineage>
</organism>
<dbReference type="EMBL" id="BORT01000002">
    <property type="protein sequence ID" value="GIO45969.1"/>
    <property type="molecule type" value="Genomic_DNA"/>
</dbReference>
<dbReference type="AlphaFoldDB" id="A0A920CQF4"/>
<evidence type="ECO:0000313" key="1">
    <source>
        <dbReference type="EMBL" id="GIO45969.1"/>
    </source>
</evidence>
<evidence type="ECO:0000313" key="2">
    <source>
        <dbReference type="Proteomes" id="UP000682811"/>
    </source>
</evidence>
<keyword evidence="2" id="KW-1185">Reference proteome</keyword>